<dbReference type="SUPFAM" id="SSF48452">
    <property type="entry name" value="TPR-like"/>
    <property type="match status" value="1"/>
</dbReference>
<dbReference type="InterPro" id="IPR017689">
    <property type="entry name" value="BamD"/>
</dbReference>
<dbReference type="KEGG" id="nti:DNFV4_01132"/>
<name>A0AA86MX45_9BACT</name>
<dbReference type="RefSeq" id="WP_289267679.1">
    <property type="nucleotide sequence ID" value="NZ_OX365700.1"/>
</dbReference>
<dbReference type="EMBL" id="OX365700">
    <property type="protein sequence ID" value="CAI4030704.1"/>
    <property type="molecule type" value="Genomic_DNA"/>
</dbReference>
<evidence type="ECO:0000256" key="1">
    <source>
        <dbReference type="ARBA" id="ARBA00022729"/>
    </source>
</evidence>
<keyword evidence="3" id="KW-0998">Cell outer membrane</keyword>
<organism evidence="6 7">
    <name type="scientific">Nitrospira tepida</name>
    <dbReference type="NCBI Taxonomy" id="2973512"/>
    <lineage>
        <taxon>Bacteria</taxon>
        <taxon>Pseudomonadati</taxon>
        <taxon>Nitrospirota</taxon>
        <taxon>Nitrospiria</taxon>
        <taxon>Nitrospirales</taxon>
        <taxon>Nitrospiraceae</taxon>
        <taxon>Nitrospira</taxon>
    </lineage>
</organism>
<protein>
    <recommendedName>
        <fullName evidence="5">Outer membrane lipoprotein BamD-like domain-containing protein</fullName>
    </recommendedName>
</protein>
<gene>
    <name evidence="6" type="ORF">DNFV4_01132</name>
</gene>
<reference evidence="6" key="1">
    <citation type="submission" date="2022-10" db="EMBL/GenBank/DDBJ databases">
        <authorList>
            <person name="Koch H."/>
        </authorList>
    </citation>
    <scope>NUCLEOTIDE SEQUENCE</scope>
    <source>
        <strain evidence="6">DNF</strain>
    </source>
</reference>
<feature type="signal peptide" evidence="4">
    <location>
        <begin position="1"/>
        <end position="17"/>
    </location>
</feature>
<keyword evidence="2" id="KW-0472">Membrane</keyword>
<dbReference type="Gene3D" id="1.25.40.10">
    <property type="entry name" value="Tetratricopeptide repeat domain"/>
    <property type="match status" value="1"/>
</dbReference>
<evidence type="ECO:0000256" key="4">
    <source>
        <dbReference type="SAM" id="SignalP"/>
    </source>
</evidence>
<dbReference type="AlphaFoldDB" id="A0AA86MX45"/>
<evidence type="ECO:0000256" key="2">
    <source>
        <dbReference type="ARBA" id="ARBA00023136"/>
    </source>
</evidence>
<feature type="chain" id="PRO_5041733715" description="Outer membrane lipoprotein BamD-like domain-containing protein" evidence="4">
    <location>
        <begin position="18"/>
        <end position="312"/>
    </location>
</feature>
<evidence type="ECO:0000313" key="7">
    <source>
        <dbReference type="Proteomes" id="UP001179121"/>
    </source>
</evidence>
<evidence type="ECO:0000313" key="6">
    <source>
        <dbReference type="EMBL" id="CAI4030704.1"/>
    </source>
</evidence>
<sequence length="312" mass="34424">MMTLRSLSAHHLCSLLAAVSLVLSGCSGNPKPTDAQGKALSNTDEQIFVGDTIEKNYDPHVIIKRAEAFFDKEEYAEASIELTHFMELHRAHALAPYAQFRLGEAYLKQARTIDRDPEPVQKAMAAFEKLRTDYPSSAYDSQAVARIHDCKDWLAQTHMFVGQFYYRREAYLAAAHRFEAILKDYPEMNVAPDALYYLALSYKELGATDWAREQLALLSDRFPTSPIRAQGDKLLAKLGGPLPVAVAKTDVEKPAPSAQAEPVSAELSLASLVLPEPEPQRATIPQITPPTVPASASALQPNLTLCRLGAWC</sequence>
<dbReference type="InterPro" id="IPR039565">
    <property type="entry name" value="BamD-like"/>
</dbReference>
<proteinExistence type="predicted"/>
<dbReference type="NCBIfam" id="TIGR03302">
    <property type="entry name" value="OM_YfiO"/>
    <property type="match status" value="1"/>
</dbReference>
<evidence type="ECO:0000256" key="3">
    <source>
        <dbReference type="ARBA" id="ARBA00023237"/>
    </source>
</evidence>
<dbReference type="InterPro" id="IPR011990">
    <property type="entry name" value="TPR-like_helical_dom_sf"/>
</dbReference>
<accession>A0AA86MX45</accession>
<keyword evidence="1 4" id="KW-0732">Signal</keyword>
<keyword evidence="7" id="KW-1185">Reference proteome</keyword>
<dbReference type="Pfam" id="PF13525">
    <property type="entry name" value="YfiO"/>
    <property type="match status" value="1"/>
</dbReference>
<evidence type="ECO:0000259" key="5">
    <source>
        <dbReference type="Pfam" id="PF13525"/>
    </source>
</evidence>
<feature type="domain" description="Outer membrane lipoprotein BamD-like" evidence="5">
    <location>
        <begin position="57"/>
        <end position="214"/>
    </location>
</feature>
<dbReference type="Proteomes" id="UP001179121">
    <property type="component" value="Chromosome"/>
</dbReference>